<protein>
    <submittedName>
        <fullName evidence="2">Uncharacterized protein</fullName>
    </submittedName>
</protein>
<dbReference type="AlphaFoldDB" id="A0A5B0N5N3"/>
<proteinExistence type="predicted"/>
<name>A0A5B0N5N3_PUCGR</name>
<evidence type="ECO:0000313" key="2">
    <source>
        <dbReference type="EMBL" id="KAA1084052.1"/>
    </source>
</evidence>
<accession>A0A5B0N5N3</accession>
<gene>
    <name evidence="2" type="ORF">PGT21_015716</name>
</gene>
<organism evidence="2 3">
    <name type="scientific">Puccinia graminis f. sp. tritici</name>
    <dbReference type="NCBI Taxonomy" id="56615"/>
    <lineage>
        <taxon>Eukaryota</taxon>
        <taxon>Fungi</taxon>
        <taxon>Dikarya</taxon>
        <taxon>Basidiomycota</taxon>
        <taxon>Pucciniomycotina</taxon>
        <taxon>Pucciniomycetes</taxon>
        <taxon>Pucciniales</taxon>
        <taxon>Pucciniaceae</taxon>
        <taxon>Puccinia</taxon>
    </lineage>
</organism>
<feature type="region of interest" description="Disordered" evidence="1">
    <location>
        <begin position="150"/>
        <end position="179"/>
    </location>
</feature>
<feature type="compositionally biased region" description="Acidic residues" evidence="1">
    <location>
        <begin position="30"/>
        <end position="49"/>
    </location>
</feature>
<feature type="compositionally biased region" description="Acidic residues" evidence="1">
    <location>
        <begin position="7"/>
        <end position="21"/>
    </location>
</feature>
<evidence type="ECO:0000256" key="1">
    <source>
        <dbReference type="SAM" id="MobiDB-lite"/>
    </source>
</evidence>
<evidence type="ECO:0000313" key="3">
    <source>
        <dbReference type="Proteomes" id="UP000324748"/>
    </source>
</evidence>
<feature type="region of interest" description="Disordered" evidence="1">
    <location>
        <begin position="1"/>
        <end position="73"/>
    </location>
</feature>
<feature type="compositionally biased region" description="Polar residues" evidence="1">
    <location>
        <begin position="64"/>
        <end position="73"/>
    </location>
</feature>
<feature type="compositionally biased region" description="Basic and acidic residues" evidence="1">
    <location>
        <begin position="154"/>
        <end position="179"/>
    </location>
</feature>
<comment type="caution">
    <text evidence="2">The sequence shown here is derived from an EMBL/GenBank/DDBJ whole genome shotgun (WGS) entry which is preliminary data.</text>
</comment>
<feature type="compositionally biased region" description="Basic and acidic residues" evidence="1">
    <location>
        <begin position="53"/>
        <end position="63"/>
    </location>
</feature>
<keyword evidence="3" id="KW-1185">Reference proteome</keyword>
<sequence length="179" mass="20221">MPKITEENEDGNEGDNEDSDSNSEAGSDHTEEDNAESDDDDEDDTDDSQEANKGAKDGQKESSSKANRNNSNDLNDLVTALDFVVKKITGSCAWRQEFERRAAGKGLKNLIAGYGIRWNIIYESRTRAYEAREVIDAILHDEYDKYKQQWSKSSRKENPKKLGHFKEIDPVHKEGMGDD</sequence>
<reference evidence="2 3" key="1">
    <citation type="submission" date="2019-05" db="EMBL/GenBank/DDBJ databases">
        <title>Emergence of the Ug99 lineage of the wheat stem rust pathogen through somatic hybridization.</title>
        <authorList>
            <person name="Li F."/>
            <person name="Upadhyaya N.M."/>
            <person name="Sperschneider J."/>
            <person name="Matny O."/>
            <person name="Nguyen-Phuc H."/>
            <person name="Mago R."/>
            <person name="Raley C."/>
            <person name="Miller M.E."/>
            <person name="Silverstein K.A.T."/>
            <person name="Henningsen E."/>
            <person name="Hirsch C.D."/>
            <person name="Visser B."/>
            <person name="Pretorius Z.A."/>
            <person name="Steffenson B.J."/>
            <person name="Schwessinger B."/>
            <person name="Dodds P.N."/>
            <person name="Figueroa M."/>
        </authorList>
    </citation>
    <scope>NUCLEOTIDE SEQUENCE [LARGE SCALE GENOMIC DNA]</scope>
    <source>
        <strain evidence="2">21-0</strain>
    </source>
</reference>
<dbReference type="Proteomes" id="UP000324748">
    <property type="component" value="Unassembled WGS sequence"/>
</dbReference>
<dbReference type="OrthoDB" id="2506775at2759"/>
<dbReference type="EMBL" id="VSWC01000118">
    <property type="protein sequence ID" value="KAA1084052.1"/>
    <property type="molecule type" value="Genomic_DNA"/>
</dbReference>